<evidence type="ECO:0000313" key="2">
    <source>
        <dbReference type="EMBL" id="GAA5501010.1"/>
    </source>
</evidence>
<dbReference type="RefSeq" id="WP_353540984.1">
    <property type="nucleotide sequence ID" value="NZ_BAABRN010000006.1"/>
</dbReference>
<gene>
    <name evidence="2" type="ORF">Dxin01_00741</name>
</gene>
<evidence type="ECO:0008006" key="4">
    <source>
        <dbReference type="Google" id="ProtNLM"/>
    </source>
</evidence>
<dbReference type="Proteomes" id="UP001458946">
    <property type="component" value="Unassembled WGS sequence"/>
</dbReference>
<feature type="chain" id="PRO_5046574852" description="Sel1 repeat family protein" evidence="1">
    <location>
        <begin position="20"/>
        <end position="252"/>
    </location>
</feature>
<proteinExistence type="predicted"/>
<evidence type="ECO:0000256" key="1">
    <source>
        <dbReference type="SAM" id="SignalP"/>
    </source>
</evidence>
<feature type="signal peptide" evidence="1">
    <location>
        <begin position="1"/>
        <end position="19"/>
    </location>
</feature>
<dbReference type="EMBL" id="BAABRN010000006">
    <property type="protein sequence ID" value="GAA5501010.1"/>
    <property type="molecule type" value="Genomic_DNA"/>
</dbReference>
<sequence>MFKRNLLISLLMLSTPVLAQSAQSADQLFTAGRWQAAADQAVLEGNYNLASLAMMRLMQCPSADQPKGQNWTSDVASKSLAYARSALSKTNLSNAERAEALTNAANAQGLLSIAKGGNVTEVLREARTVKSMYETAVQLAPKDALIVGTFAVWHAKAANRGGIVLGATRNSTRAYVTQAMNNFNASPDASADQRTRKALAAVQIGTALEGLNDKNLLKFFEAAIVLGDNGDASSRCAANLARVHLGRDISTY</sequence>
<protein>
    <recommendedName>
        <fullName evidence="4">Sel1 repeat family protein</fullName>
    </recommendedName>
</protein>
<keyword evidence="3" id="KW-1185">Reference proteome</keyword>
<name>A0ABP9V904_9DEIO</name>
<accession>A0ABP9V904</accession>
<organism evidence="2 3">
    <name type="scientific">Deinococcus xinjiangensis</name>
    <dbReference type="NCBI Taxonomy" id="457454"/>
    <lineage>
        <taxon>Bacteria</taxon>
        <taxon>Thermotogati</taxon>
        <taxon>Deinococcota</taxon>
        <taxon>Deinococci</taxon>
        <taxon>Deinococcales</taxon>
        <taxon>Deinococcaceae</taxon>
        <taxon>Deinococcus</taxon>
    </lineage>
</organism>
<keyword evidence="1" id="KW-0732">Signal</keyword>
<evidence type="ECO:0000313" key="3">
    <source>
        <dbReference type="Proteomes" id="UP001458946"/>
    </source>
</evidence>
<reference evidence="2 3" key="1">
    <citation type="submission" date="2024-02" db="EMBL/GenBank/DDBJ databases">
        <title>Deinococcus xinjiangensis NBRC 107630.</title>
        <authorList>
            <person name="Ichikawa N."/>
            <person name="Katano-Makiyama Y."/>
            <person name="Hidaka K."/>
        </authorList>
    </citation>
    <scope>NUCLEOTIDE SEQUENCE [LARGE SCALE GENOMIC DNA]</scope>
    <source>
        <strain evidence="2 3">NBRC 107630</strain>
    </source>
</reference>
<comment type="caution">
    <text evidence="2">The sequence shown here is derived from an EMBL/GenBank/DDBJ whole genome shotgun (WGS) entry which is preliminary data.</text>
</comment>